<evidence type="ECO:0000313" key="9">
    <source>
        <dbReference type="Proteomes" id="UP000664096"/>
    </source>
</evidence>
<name>A0A939E9P0_9HYPH</name>
<keyword evidence="4" id="KW-0249">Electron transport</keyword>
<dbReference type="GO" id="GO:0046872">
    <property type="term" value="F:metal ion binding"/>
    <property type="evidence" value="ECO:0007669"/>
    <property type="project" value="UniProtKB-KW"/>
</dbReference>
<keyword evidence="1" id="KW-0813">Transport</keyword>
<evidence type="ECO:0000259" key="7">
    <source>
        <dbReference type="PROSITE" id="PS51007"/>
    </source>
</evidence>
<comment type="caution">
    <text evidence="8">The sequence shown here is derived from an EMBL/GenBank/DDBJ whole genome shotgun (WGS) entry which is preliminary data.</text>
</comment>
<dbReference type="InterPro" id="IPR036909">
    <property type="entry name" value="Cyt_c-like_dom_sf"/>
</dbReference>
<dbReference type="PROSITE" id="PS51007">
    <property type="entry name" value="CYTC"/>
    <property type="match status" value="1"/>
</dbReference>
<dbReference type="EMBL" id="JAEKJZ010000001">
    <property type="protein sequence ID" value="MBN9668736.1"/>
    <property type="molecule type" value="Genomic_DNA"/>
</dbReference>
<evidence type="ECO:0000256" key="5">
    <source>
        <dbReference type="ARBA" id="ARBA00023004"/>
    </source>
</evidence>
<evidence type="ECO:0000256" key="6">
    <source>
        <dbReference type="PROSITE-ProRule" id="PRU00433"/>
    </source>
</evidence>
<dbReference type="PANTHER" id="PTHR37823">
    <property type="entry name" value="CYTOCHROME C-553-LIKE"/>
    <property type="match status" value="1"/>
</dbReference>
<protein>
    <submittedName>
        <fullName evidence="8">Cytochrome c</fullName>
    </submittedName>
</protein>
<dbReference type="InterPro" id="IPR009056">
    <property type="entry name" value="Cyt_c-like_dom"/>
</dbReference>
<keyword evidence="3 6" id="KW-0479">Metal-binding</keyword>
<dbReference type="InterPro" id="IPR051811">
    <property type="entry name" value="Cytochrome_c550/c551-like"/>
</dbReference>
<keyword evidence="2 6" id="KW-0349">Heme</keyword>
<dbReference type="GO" id="GO:0020037">
    <property type="term" value="F:heme binding"/>
    <property type="evidence" value="ECO:0007669"/>
    <property type="project" value="InterPro"/>
</dbReference>
<dbReference type="RefSeq" id="WP_207137910.1">
    <property type="nucleotide sequence ID" value="NZ_JAEKJZ010000001.1"/>
</dbReference>
<reference evidence="8" key="1">
    <citation type="submission" date="2020-12" db="EMBL/GenBank/DDBJ databases">
        <title>Oil enriched cultivation method for isolating marine PHA-producing bacteria.</title>
        <authorList>
            <person name="Zheng W."/>
            <person name="Yu S."/>
            <person name="Huang Y."/>
        </authorList>
    </citation>
    <scope>NUCLEOTIDE SEQUENCE</scope>
    <source>
        <strain evidence="8">SY-2-12</strain>
    </source>
</reference>
<organism evidence="8 9">
    <name type="scientific">Roseibium aggregatum</name>
    <dbReference type="NCBI Taxonomy" id="187304"/>
    <lineage>
        <taxon>Bacteria</taxon>
        <taxon>Pseudomonadati</taxon>
        <taxon>Pseudomonadota</taxon>
        <taxon>Alphaproteobacteria</taxon>
        <taxon>Hyphomicrobiales</taxon>
        <taxon>Stappiaceae</taxon>
        <taxon>Roseibium</taxon>
    </lineage>
</organism>
<accession>A0A939E9P0</accession>
<evidence type="ECO:0000256" key="3">
    <source>
        <dbReference type="ARBA" id="ARBA00022723"/>
    </source>
</evidence>
<dbReference type="GO" id="GO:0009055">
    <property type="term" value="F:electron transfer activity"/>
    <property type="evidence" value="ECO:0007669"/>
    <property type="project" value="InterPro"/>
</dbReference>
<dbReference type="AlphaFoldDB" id="A0A939E9P0"/>
<dbReference type="PANTHER" id="PTHR37823:SF1">
    <property type="entry name" value="CYTOCHROME C-553-LIKE"/>
    <property type="match status" value="1"/>
</dbReference>
<sequence length="142" mass="15063">MRRKQLIGTLAGVSLLLLSGAAILKISDRSGKSDAGGEALVAVNVPQLTGAALQGQDLFQKNCVACHGENASGRNGSGPPLVHKIYEPGHHADGSFFQAVARGVRAHHWPFGNMPPVENVTGREVEKIVAYVRTLQRANGIY</sequence>
<evidence type="ECO:0000256" key="1">
    <source>
        <dbReference type="ARBA" id="ARBA00022448"/>
    </source>
</evidence>
<evidence type="ECO:0000256" key="4">
    <source>
        <dbReference type="ARBA" id="ARBA00022982"/>
    </source>
</evidence>
<evidence type="ECO:0000256" key="2">
    <source>
        <dbReference type="ARBA" id="ARBA00022617"/>
    </source>
</evidence>
<gene>
    <name evidence="8" type="ORF">JF539_00210</name>
</gene>
<dbReference type="Gene3D" id="1.10.760.10">
    <property type="entry name" value="Cytochrome c-like domain"/>
    <property type="match status" value="1"/>
</dbReference>
<evidence type="ECO:0000313" key="8">
    <source>
        <dbReference type="EMBL" id="MBN9668736.1"/>
    </source>
</evidence>
<feature type="domain" description="Cytochrome c" evidence="7">
    <location>
        <begin position="50"/>
        <end position="136"/>
    </location>
</feature>
<proteinExistence type="predicted"/>
<dbReference type="SUPFAM" id="SSF46626">
    <property type="entry name" value="Cytochrome c"/>
    <property type="match status" value="1"/>
</dbReference>
<keyword evidence="5 6" id="KW-0408">Iron</keyword>
<dbReference type="Proteomes" id="UP000664096">
    <property type="component" value="Unassembled WGS sequence"/>
</dbReference>
<dbReference type="Pfam" id="PF00034">
    <property type="entry name" value="Cytochrom_C"/>
    <property type="match status" value="1"/>
</dbReference>